<accession>A0A0F9PC58</accession>
<protein>
    <submittedName>
        <fullName evidence="1">Uncharacterized protein</fullName>
    </submittedName>
</protein>
<name>A0A0F9PC58_9ZZZZ</name>
<proteinExistence type="predicted"/>
<sequence length="95" mass="10819">MDKTIFRKYPDGEIIALFPQISANISGWHCASYMHVGQYGGATPFFVVSQTRLATPEEYRELYLELERIGYNPSPATRFGPKDFKMGLNKNVNLN</sequence>
<dbReference type="EMBL" id="LAZR01002491">
    <property type="protein sequence ID" value="KKN29400.1"/>
    <property type="molecule type" value="Genomic_DNA"/>
</dbReference>
<reference evidence="1" key="1">
    <citation type="journal article" date="2015" name="Nature">
        <title>Complex archaea that bridge the gap between prokaryotes and eukaryotes.</title>
        <authorList>
            <person name="Spang A."/>
            <person name="Saw J.H."/>
            <person name="Jorgensen S.L."/>
            <person name="Zaremba-Niedzwiedzka K."/>
            <person name="Martijn J."/>
            <person name="Lind A.E."/>
            <person name="van Eijk R."/>
            <person name="Schleper C."/>
            <person name="Guy L."/>
            <person name="Ettema T.J."/>
        </authorList>
    </citation>
    <scope>NUCLEOTIDE SEQUENCE</scope>
</reference>
<comment type="caution">
    <text evidence="1">The sequence shown here is derived from an EMBL/GenBank/DDBJ whole genome shotgun (WGS) entry which is preliminary data.</text>
</comment>
<evidence type="ECO:0000313" key="1">
    <source>
        <dbReference type="EMBL" id="KKN29400.1"/>
    </source>
</evidence>
<dbReference type="AlphaFoldDB" id="A0A0F9PC58"/>
<gene>
    <name evidence="1" type="ORF">LCGC14_0844740</name>
</gene>
<organism evidence="1">
    <name type="scientific">marine sediment metagenome</name>
    <dbReference type="NCBI Taxonomy" id="412755"/>
    <lineage>
        <taxon>unclassified sequences</taxon>
        <taxon>metagenomes</taxon>
        <taxon>ecological metagenomes</taxon>
    </lineage>
</organism>